<evidence type="ECO:0000313" key="6">
    <source>
        <dbReference type="Proteomes" id="UP000243745"/>
    </source>
</evidence>
<dbReference type="SUPFAM" id="SSF53850">
    <property type="entry name" value="Periplasmic binding protein-like II"/>
    <property type="match status" value="1"/>
</dbReference>
<dbReference type="PANTHER" id="PTHR30632:SF0">
    <property type="entry name" value="SULFATE-BINDING PROTEIN"/>
    <property type="match status" value="1"/>
</dbReference>
<evidence type="ECO:0000256" key="4">
    <source>
        <dbReference type="PIRSR" id="PIRSR004846-1"/>
    </source>
</evidence>
<keyword evidence="6" id="KW-1185">Reference proteome</keyword>
<feature type="binding site" evidence="4">
    <location>
        <position position="212"/>
    </location>
    <ligand>
        <name>molybdate</name>
        <dbReference type="ChEBI" id="CHEBI:36264"/>
    </ligand>
</feature>
<dbReference type="GO" id="GO:0015689">
    <property type="term" value="P:molybdate ion transport"/>
    <property type="evidence" value="ECO:0007669"/>
    <property type="project" value="InterPro"/>
</dbReference>
<keyword evidence="4" id="KW-0500">Molybdenum</keyword>
<dbReference type="InterPro" id="IPR005950">
    <property type="entry name" value="ModA"/>
</dbReference>
<keyword evidence="3" id="KW-0732">Signal</keyword>
<comment type="similarity">
    <text evidence="1">Belongs to the bacterial solute-binding protein ModA family.</text>
</comment>
<proteinExistence type="inferred from homology"/>
<evidence type="ECO:0000256" key="2">
    <source>
        <dbReference type="ARBA" id="ARBA00022723"/>
    </source>
</evidence>
<dbReference type="AlphaFoldDB" id="A0A662ZGT9"/>
<dbReference type="OrthoDB" id="9785015at2"/>
<dbReference type="PIRSF" id="PIRSF004846">
    <property type="entry name" value="ModA"/>
    <property type="match status" value="1"/>
</dbReference>
<organism evidence="5 6">
    <name type="scientific">Ruminobacter amylophilus</name>
    <dbReference type="NCBI Taxonomy" id="867"/>
    <lineage>
        <taxon>Bacteria</taxon>
        <taxon>Pseudomonadati</taxon>
        <taxon>Pseudomonadota</taxon>
        <taxon>Gammaproteobacteria</taxon>
        <taxon>Aeromonadales</taxon>
        <taxon>Succinivibrionaceae</taxon>
        <taxon>Ruminobacter</taxon>
    </lineage>
</organism>
<sequence>MRQCVILGIMSVINKGKFGKIAGFVASLGLVALMSAGCESDDADGEKGDSQTAERTRITFFAAASMTETLTAIAQRYEAEHPDTEIVFSFDSSGTLKTLIIEGAYCDIFMSASPRQMNQLDSGNGENEGYLMSGTRTDLLENQVVLVVPDGNPKGIKGFDDLIKRLGDGGILLAVGNSDVPVGQYSAKLFSAYGLNPDELYGSGTLTIGNNVKEITSQVKESVADAGIIYATDAKSAGLTVVDTAPEKAVGRVIYPVAVLKGSKHAGKAEDIIEYLKNDESRKIFESVGFKSLILQPADESKIFTD</sequence>
<protein>
    <submittedName>
        <fullName evidence="5">Molybdate transport system substrate-binding protein</fullName>
    </submittedName>
</protein>
<evidence type="ECO:0000256" key="3">
    <source>
        <dbReference type="ARBA" id="ARBA00022729"/>
    </source>
</evidence>
<dbReference type="GO" id="GO:0030973">
    <property type="term" value="F:molybdate ion binding"/>
    <property type="evidence" value="ECO:0007669"/>
    <property type="project" value="TreeGrafter"/>
</dbReference>
<dbReference type="InterPro" id="IPR050682">
    <property type="entry name" value="ModA/WtpA"/>
</dbReference>
<dbReference type="EMBL" id="FOXF01000015">
    <property type="protein sequence ID" value="SFP32035.1"/>
    <property type="molecule type" value="Genomic_DNA"/>
</dbReference>
<feature type="binding site" evidence="4">
    <location>
        <position position="230"/>
    </location>
    <ligand>
        <name>molybdate</name>
        <dbReference type="ChEBI" id="CHEBI:36264"/>
    </ligand>
</feature>
<dbReference type="PANTHER" id="PTHR30632">
    <property type="entry name" value="MOLYBDATE-BINDING PERIPLASMIC PROTEIN"/>
    <property type="match status" value="1"/>
</dbReference>
<accession>A0A662ZGT9</accession>
<evidence type="ECO:0000256" key="1">
    <source>
        <dbReference type="ARBA" id="ARBA00009175"/>
    </source>
</evidence>
<feature type="binding site" evidence="4">
    <location>
        <position position="93"/>
    </location>
    <ligand>
        <name>molybdate</name>
        <dbReference type="ChEBI" id="CHEBI:36264"/>
    </ligand>
</feature>
<dbReference type="Pfam" id="PF13531">
    <property type="entry name" value="SBP_bac_11"/>
    <property type="match status" value="1"/>
</dbReference>
<dbReference type="Proteomes" id="UP000243745">
    <property type="component" value="Unassembled WGS sequence"/>
</dbReference>
<dbReference type="GO" id="GO:0046872">
    <property type="term" value="F:metal ion binding"/>
    <property type="evidence" value="ECO:0007669"/>
    <property type="project" value="UniProtKB-KW"/>
</dbReference>
<feature type="binding site" evidence="4">
    <location>
        <position position="65"/>
    </location>
    <ligand>
        <name>molybdate</name>
        <dbReference type="ChEBI" id="CHEBI:36264"/>
    </ligand>
</feature>
<keyword evidence="2 4" id="KW-0479">Metal-binding</keyword>
<gene>
    <name evidence="5" type="ORF">SAMN02910344_01079</name>
</gene>
<name>A0A662ZGT9_9GAMM</name>
<reference evidence="5 6" key="1">
    <citation type="submission" date="2016-10" db="EMBL/GenBank/DDBJ databases">
        <authorList>
            <person name="Varghese N."/>
            <person name="Submissions S."/>
        </authorList>
    </citation>
    <scope>NUCLEOTIDE SEQUENCE [LARGE SCALE GENOMIC DNA]</scope>
    <source>
        <strain evidence="5 6">DSM 1361</strain>
    </source>
</reference>
<evidence type="ECO:0000313" key="5">
    <source>
        <dbReference type="EMBL" id="SFP32035.1"/>
    </source>
</evidence>
<dbReference type="Gene3D" id="3.40.190.10">
    <property type="entry name" value="Periplasmic binding protein-like II"/>
    <property type="match status" value="2"/>
</dbReference>
<dbReference type="NCBIfam" id="TIGR01256">
    <property type="entry name" value="modA"/>
    <property type="match status" value="1"/>
</dbReference>